<dbReference type="SUPFAM" id="SSF52980">
    <property type="entry name" value="Restriction endonuclease-like"/>
    <property type="match status" value="1"/>
</dbReference>
<organism evidence="2 3">
    <name type="scientific">Armatimonas rosea</name>
    <dbReference type="NCBI Taxonomy" id="685828"/>
    <lineage>
        <taxon>Bacteria</taxon>
        <taxon>Bacillati</taxon>
        <taxon>Armatimonadota</taxon>
        <taxon>Armatimonadia</taxon>
        <taxon>Armatimonadales</taxon>
        <taxon>Armatimonadaceae</taxon>
        <taxon>Armatimonas</taxon>
    </lineage>
</organism>
<dbReference type="Gene3D" id="3.90.1570.10">
    <property type="entry name" value="tt1808, chain A"/>
    <property type="match status" value="1"/>
</dbReference>
<feature type="domain" description="Putative restriction endonuclease" evidence="1">
    <location>
        <begin position="41"/>
        <end position="190"/>
    </location>
</feature>
<dbReference type="InterPro" id="IPR011335">
    <property type="entry name" value="Restrct_endonuc-II-like"/>
</dbReference>
<name>A0A7W9SQ90_ARMRO</name>
<evidence type="ECO:0000259" key="1">
    <source>
        <dbReference type="Pfam" id="PF05685"/>
    </source>
</evidence>
<sequence>MSTTISPLEAPLPPLPVEQESRRAIWTRESVRRAASLGFFDPERYELFEGELIEKMKNLPHTLVLTALLEWVAQYFPRHWQSEAPIDVAEGENETNAPEPDLTIVTRPLRGLGRFPTPVDIALVIEVADSTLRRDLGSKALRYARAGIREYWVVDIEGRKLHVHREPSGDTWGSVVVLEETQTLAPLTNPEAILALGELFPTQAA</sequence>
<dbReference type="AlphaFoldDB" id="A0A7W9SQ90"/>
<proteinExistence type="predicted"/>
<accession>A0A7W9SQ90</accession>
<keyword evidence="3" id="KW-1185">Reference proteome</keyword>
<dbReference type="InterPro" id="IPR012296">
    <property type="entry name" value="Nuclease_put_TT1808"/>
</dbReference>
<dbReference type="PANTHER" id="PTHR35400:SF1">
    <property type="entry name" value="SLR1083 PROTEIN"/>
    <property type="match status" value="1"/>
</dbReference>
<dbReference type="EMBL" id="JACHGW010000002">
    <property type="protein sequence ID" value="MBB6050825.1"/>
    <property type="molecule type" value="Genomic_DNA"/>
</dbReference>
<reference evidence="2 3" key="1">
    <citation type="submission" date="2020-08" db="EMBL/GenBank/DDBJ databases">
        <title>Genomic Encyclopedia of Type Strains, Phase IV (KMG-IV): sequencing the most valuable type-strain genomes for metagenomic binning, comparative biology and taxonomic classification.</title>
        <authorList>
            <person name="Goeker M."/>
        </authorList>
    </citation>
    <scope>NUCLEOTIDE SEQUENCE [LARGE SCALE GENOMIC DNA]</scope>
    <source>
        <strain evidence="2 3">DSM 23562</strain>
    </source>
</reference>
<evidence type="ECO:0000313" key="3">
    <source>
        <dbReference type="Proteomes" id="UP000520814"/>
    </source>
</evidence>
<keyword evidence="2" id="KW-0378">Hydrolase</keyword>
<evidence type="ECO:0000313" key="2">
    <source>
        <dbReference type="EMBL" id="MBB6050825.1"/>
    </source>
</evidence>
<dbReference type="RefSeq" id="WP_184196479.1">
    <property type="nucleotide sequence ID" value="NZ_JACHGW010000002.1"/>
</dbReference>
<dbReference type="CDD" id="cd06260">
    <property type="entry name" value="DUF820-like"/>
    <property type="match status" value="1"/>
</dbReference>
<keyword evidence="2" id="KW-0255">Endonuclease</keyword>
<dbReference type="GO" id="GO:0004519">
    <property type="term" value="F:endonuclease activity"/>
    <property type="evidence" value="ECO:0007669"/>
    <property type="project" value="UniProtKB-KW"/>
</dbReference>
<protein>
    <submittedName>
        <fullName evidence="2">Uma2 family endonuclease</fullName>
    </submittedName>
</protein>
<dbReference type="InterPro" id="IPR008538">
    <property type="entry name" value="Uma2"/>
</dbReference>
<keyword evidence="2" id="KW-0540">Nuclease</keyword>
<gene>
    <name evidence="2" type="ORF">HNQ39_002616</name>
</gene>
<dbReference type="PANTHER" id="PTHR35400">
    <property type="entry name" value="SLR1083 PROTEIN"/>
    <property type="match status" value="1"/>
</dbReference>
<dbReference type="Proteomes" id="UP000520814">
    <property type="component" value="Unassembled WGS sequence"/>
</dbReference>
<comment type="caution">
    <text evidence="2">The sequence shown here is derived from an EMBL/GenBank/DDBJ whole genome shotgun (WGS) entry which is preliminary data.</text>
</comment>
<dbReference type="Pfam" id="PF05685">
    <property type="entry name" value="Uma2"/>
    <property type="match status" value="1"/>
</dbReference>